<accession>A0ABY5XKJ6</accession>
<reference evidence="2" key="1">
    <citation type="submission" date="2022-09" db="EMBL/GenBank/DDBJ databases">
        <title>Australian commercial rhizobial inoculants.</title>
        <authorList>
            <person name="Kohlmeier M.G."/>
            <person name="O'Hara G.W."/>
            <person name="Colombi E."/>
            <person name="Ramsay J.P."/>
            <person name="Terpolilli J."/>
        </authorList>
    </citation>
    <scope>NUCLEOTIDE SEQUENCE</scope>
    <source>
        <strain evidence="2">WSM1592</strain>
    </source>
</reference>
<proteinExistence type="predicted"/>
<feature type="transmembrane region" description="Helical" evidence="1">
    <location>
        <begin position="56"/>
        <end position="77"/>
    </location>
</feature>
<feature type="transmembrane region" description="Helical" evidence="1">
    <location>
        <begin position="84"/>
        <end position="105"/>
    </location>
</feature>
<keyword evidence="1" id="KW-0812">Transmembrane</keyword>
<dbReference type="RefSeq" id="WP_244915057.1">
    <property type="nucleotide sequence ID" value="NZ_CP104143.1"/>
</dbReference>
<dbReference type="InterPro" id="IPR013901">
    <property type="entry name" value="Anthrone_oxy"/>
</dbReference>
<protein>
    <submittedName>
        <fullName evidence="2">DUF1772 domain-containing protein</fullName>
    </submittedName>
</protein>
<name>A0ABY5XKJ6_RHISU</name>
<gene>
    <name evidence="2" type="ORF">N2599_03385</name>
</gene>
<organism evidence="2 3">
    <name type="scientific">Rhizobium sullae</name>
    <name type="common">Rhizobium hedysari</name>
    <dbReference type="NCBI Taxonomy" id="50338"/>
    <lineage>
        <taxon>Bacteria</taxon>
        <taxon>Pseudomonadati</taxon>
        <taxon>Pseudomonadota</taxon>
        <taxon>Alphaproteobacteria</taxon>
        <taxon>Hyphomicrobiales</taxon>
        <taxon>Rhizobiaceae</taxon>
        <taxon>Rhizobium/Agrobacterium group</taxon>
        <taxon>Rhizobium</taxon>
    </lineage>
</organism>
<sequence>MRLQEAMPMFQALEILTVLVVAVAMALALAHALELPGKMRLTKEQYLAVQPIYYPGFTFGGVTEPLGLIMILALIVLTPPFSGTYWLTAGAFVALLAMHAIYWMVTHPVNNFWLKENQLEGARKRFFSFRSHGEVEAPDWTVLRDRWERSHVFRAVFGLISLILLVAAVAV</sequence>
<dbReference type="Proteomes" id="UP001060123">
    <property type="component" value="Chromosome"/>
</dbReference>
<dbReference type="Pfam" id="PF08592">
    <property type="entry name" value="Anthrone_oxy"/>
    <property type="match status" value="1"/>
</dbReference>
<feature type="transmembrane region" description="Helical" evidence="1">
    <location>
        <begin position="152"/>
        <end position="170"/>
    </location>
</feature>
<keyword evidence="1" id="KW-0472">Membrane</keyword>
<evidence type="ECO:0000313" key="3">
    <source>
        <dbReference type="Proteomes" id="UP001060123"/>
    </source>
</evidence>
<keyword evidence="1" id="KW-1133">Transmembrane helix</keyword>
<evidence type="ECO:0000256" key="1">
    <source>
        <dbReference type="SAM" id="Phobius"/>
    </source>
</evidence>
<dbReference type="EMBL" id="CP104143">
    <property type="protein sequence ID" value="UWU15075.1"/>
    <property type="molecule type" value="Genomic_DNA"/>
</dbReference>
<keyword evidence="3" id="KW-1185">Reference proteome</keyword>
<evidence type="ECO:0000313" key="2">
    <source>
        <dbReference type="EMBL" id="UWU15075.1"/>
    </source>
</evidence>